<evidence type="ECO:0000313" key="1">
    <source>
        <dbReference type="EMBL" id="CCA75302.1"/>
    </source>
</evidence>
<protein>
    <submittedName>
        <fullName evidence="1">Uncharacterized protein</fullName>
    </submittedName>
</protein>
<dbReference type="eggNOG" id="ENOG502SJQ6">
    <property type="taxonomic scope" value="Eukaryota"/>
</dbReference>
<reference evidence="1 2" key="1">
    <citation type="journal article" date="2011" name="PLoS Pathog.">
        <title>Endophytic Life Strategies Decoded by Genome and Transcriptome Analyses of the Mutualistic Root Symbiont Piriformospora indica.</title>
        <authorList>
            <person name="Zuccaro A."/>
            <person name="Lahrmann U."/>
            <person name="Guldener U."/>
            <person name="Langen G."/>
            <person name="Pfiffi S."/>
            <person name="Biedenkopf D."/>
            <person name="Wong P."/>
            <person name="Samans B."/>
            <person name="Grimm C."/>
            <person name="Basiewicz M."/>
            <person name="Murat C."/>
            <person name="Martin F."/>
            <person name="Kogel K.H."/>
        </authorList>
    </citation>
    <scope>NUCLEOTIDE SEQUENCE [LARGE SCALE GENOMIC DNA]</scope>
    <source>
        <strain evidence="1 2">DSM 11827</strain>
    </source>
</reference>
<proteinExistence type="predicted"/>
<gene>
    <name evidence="1" type="ORF">PIIN_09287</name>
</gene>
<comment type="caution">
    <text evidence="1">The sequence shown here is derived from an EMBL/GenBank/DDBJ whole genome shotgun (WGS) entry which is preliminary data.</text>
</comment>
<dbReference type="OrthoDB" id="2745718at2759"/>
<sequence>MTDATESTWSINIGVPICGFCMDDFQDLVVVMTTSHQSPRRDIHFLSMQTGNPHADAKSSLVSEEIAEIQPRDCGCRIEIHGERVAIHFKGATLPEVADSTSVVIIWNWKTGERLARLGSDEGALFNSFCFLSPSHLLVGRRIGPEYAATFAWLEVHDFSKGPEHIAIHRFQLPQPQSNIILSGFKILSEVAPTVSSRAWRPFYTSPANRICMIQVEYEIMSMNQSVNYIVFASTFLGLLPKAESPSESAEGGDFLCASTVPWKDWSPHACIMVEEPSPGLDKVVTCGTRIVRLLDTSNWFRYQIQILDFNPYASSQVKGVVGSKDNEKPPKARQPLEYEDRCPKSTAVTHEYVEPHVIFESIFENPVFSALPYLATTTVETFPIDDVMVDFENIYLTNPHGIRVLSF</sequence>
<dbReference type="InParanoid" id="G4TVF9"/>
<keyword evidence="2" id="KW-1185">Reference proteome</keyword>
<dbReference type="AlphaFoldDB" id="G4TVF9"/>
<name>G4TVF9_SERID</name>
<dbReference type="HOGENOM" id="CLU_007279_3_0_1"/>
<dbReference type="Proteomes" id="UP000007148">
    <property type="component" value="Unassembled WGS sequence"/>
</dbReference>
<organism evidence="1 2">
    <name type="scientific">Serendipita indica (strain DSM 11827)</name>
    <name type="common">Root endophyte fungus</name>
    <name type="synonym">Piriformospora indica</name>
    <dbReference type="NCBI Taxonomy" id="1109443"/>
    <lineage>
        <taxon>Eukaryota</taxon>
        <taxon>Fungi</taxon>
        <taxon>Dikarya</taxon>
        <taxon>Basidiomycota</taxon>
        <taxon>Agaricomycotina</taxon>
        <taxon>Agaricomycetes</taxon>
        <taxon>Sebacinales</taxon>
        <taxon>Serendipitaceae</taxon>
        <taxon>Serendipita</taxon>
    </lineage>
</organism>
<accession>G4TVF9</accession>
<dbReference type="EMBL" id="CAFZ01000427">
    <property type="protein sequence ID" value="CCA75302.1"/>
    <property type="molecule type" value="Genomic_DNA"/>
</dbReference>
<evidence type="ECO:0000313" key="2">
    <source>
        <dbReference type="Proteomes" id="UP000007148"/>
    </source>
</evidence>